<feature type="transmembrane region" description="Helical" evidence="1">
    <location>
        <begin position="239"/>
        <end position="260"/>
    </location>
</feature>
<organism evidence="2 3">
    <name type="scientific">Isoptericola luteus</name>
    <dbReference type="NCBI Taxonomy" id="2879484"/>
    <lineage>
        <taxon>Bacteria</taxon>
        <taxon>Bacillati</taxon>
        <taxon>Actinomycetota</taxon>
        <taxon>Actinomycetes</taxon>
        <taxon>Micrococcales</taxon>
        <taxon>Promicromonosporaceae</taxon>
        <taxon>Isoptericola</taxon>
    </lineage>
</organism>
<gene>
    <name evidence="2" type="ORF">LEP48_00735</name>
</gene>
<feature type="transmembrane region" description="Helical" evidence="1">
    <location>
        <begin position="461"/>
        <end position="484"/>
    </location>
</feature>
<dbReference type="Proteomes" id="UP001319870">
    <property type="component" value="Unassembled WGS sequence"/>
</dbReference>
<keyword evidence="1" id="KW-0812">Transmembrane</keyword>
<feature type="transmembrane region" description="Helical" evidence="1">
    <location>
        <begin position="298"/>
        <end position="319"/>
    </location>
</feature>
<feature type="transmembrane region" description="Helical" evidence="1">
    <location>
        <begin position="429"/>
        <end position="454"/>
    </location>
</feature>
<evidence type="ECO:0008006" key="4">
    <source>
        <dbReference type="Google" id="ProtNLM"/>
    </source>
</evidence>
<feature type="transmembrane region" description="Helical" evidence="1">
    <location>
        <begin position="504"/>
        <end position="525"/>
    </location>
</feature>
<evidence type="ECO:0000313" key="3">
    <source>
        <dbReference type="Proteomes" id="UP001319870"/>
    </source>
</evidence>
<dbReference type="EMBL" id="JAIXCQ010000001">
    <property type="protein sequence ID" value="MCA5891876.1"/>
    <property type="molecule type" value="Genomic_DNA"/>
</dbReference>
<proteinExistence type="predicted"/>
<feature type="transmembrane region" description="Helical" evidence="1">
    <location>
        <begin position="22"/>
        <end position="43"/>
    </location>
</feature>
<feature type="transmembrane region" description="Helical" evidence="1">
    <location>
        <begin position="344"/>
        <end position="366"/>
    </location>
</feature>
<keyword evidence="1" id="KW-0472">Membrane</keyword>
<comment type="caution">
    <text evidence="2">The sequence shown here is derived from an EMBL/GenBank/DDBJ whole genome shotgun (WGS) entry which is preliminary data.</text>
</comment>
<feature type="transmembrane region" description="Helical" evidence="1">
    <location>
        <begin position="126"/>
        <end position="149"/>
    </location>
</feature>
<feature type="transmembrane region" description="Helical" evidence="1">
    <location>
        <begin position="390"/>
        <end position="423"/>
    </location>
</feature>
<keyword evidence="3" id="KW-1185">Reference proteome</keyword>
<feature type="transmembrane region" description="Helical" evidence="1">
    <location>
        <begin position="191"/>
        <end position="209"/>
    </location>
</feature>
<name>A0ABS7ZC55_9MICO</name>
<accession>A0ABS7ZC55</accession>
<evidence type="ECO:0000313" key="2">
    <source>
        <dbReference type="EMBL" id="MCA5891876.1"/>
    </source>
</evidence>
<sequence length="533" mass="55397">MSTLTGTGSLVRFIVRRDRVRIVAWSLGIPLLYLAALPEYVLMSDDATGLQARAALVRSPAMVSMTGPGYGTDDYTVGAAVANELVLWVVLALAVMSILQVVRHTRAEEESSRSELVRAAVVGRHAAAVAVLVVVVLVNLLVAVLSAGVLVANDLAAVDSVAMTLGIALSALTFGAIALVAAQVTEHSRGATGISFAALGAAFTLRTVGDMQELGGSWVSWLSPIAWAQQMRSYVDLRWWPAALGLVAIVVLLLVASALASRRDFGGGLVADRGGRADAGALLRAPSAVAWRQQRMSLLWTALGLALMWLATGTVVAQIPQMAESLEENPVYAALLGEGDLEKAFVGIVVLYAALGAGAYGLVATLRAKAEEEAGRAEQVLATPVSRGRWLGAGLVVSSIGTAVVLLAGVLALGAGVAASGIAEPSFGAVAGVGALYLPALLVLVGLAAALYAWVPGATPFVWLVYGYTLVVAMFADLFGLPEWARQASPFWWVPDPLTADVDWVHVGGLSGVAVVLFALGFAGFRRRDVATR</sequence>
<feature type="transmembrane region" description="Helical" evidence="1">
    <location>
        <begin position="161"/>
        <end position="184"/>
    </location>
</feature>
<evidence type="ECO:0000256" key="1">
    <source>
        <dbReference type="SAM" id="Phobius"/>
    </source>
</evidence>
<dbReference type="RefSeq" id="WP_225563601.1">
    <property type="nucleotide sequence ID" value="NZ_JAIXCQ010000001.1"/>
</dbReference>
<feature type="transmembrane region" description="Helical" evidence="1">
    <location>
        <begin position="85"/>
        <end position="105"/>
    </location>
</feature>
<keyword evidence="1" id="KW-1133">Transmembrane helix</keyword>
<reference evidence="2 3" key="1">
    <citation type="submission" date="2021-09" db="EMBL/GenBank/DDBJ databases">
        <title>Isoptericola luteus sp. nov., a novel bacterium isolated from Harbin, the capital city of Heilongjiang province.</title>
        <authorList>
            <person name="Li J."/>
        </authorList>
    </citation>
    <scope>NUCLEOTIDE SEQUENCE [LARGE SCALE GENOMIC DNA]</scope>
    <source>
        <strain evidence="2 3">NEAU-Y5</strain>
    </source>
</reference>
<protein>
    <recommendedName>
        <fullName evidence="4">ABC-2 type transport system permease protein</fullName>
    </recommendedName>
</protein>